<proteinExistence type="inferred from homology"/>
<dbReference type="GO" id="GO:0016616">
    <property type="term" value="F:oxidoreductase activity, acting on the CH-OH group of donors, NAD or NADP as acceptor"/>
    <property type="evidence" value="ECO:0007669"/>
    <property type="project" value="TreeGrafter"/>
</dbReference>
<evidence type="ECO:0000256" key="2">
    <source>
        <dbReference type="ARBA" id="ARBA00023002"/>
    </source>
</evidence>
<dbReference type="Pfam" id="PF13561">
    <property type="entry name" value="adh_short_C2"/>
    <property type="match status" value="1"/>
</dbReference>
<comment type="similarity">
    <text evidence="1">Belongs to the short-chain dehydrogenases/reductases (SDR) family.</text>
</comment>
<reference evidence="3 4" key="1">
    <citation type="submission" date="2018-11" db="EMBL/GenBank/DDBJ databases">
        <authorList>
            <person name="Mardanov A.V."/>
            <person name="Ravin N.V."/>
            <person name="Dedysh S.N."/>
        </authorList>
    </citation>
    <scope>NUCLEOTIDE SEQUENCE [LARGE SCALE GENOMIC DNA]</scope>
    <source>
        <strain evidence="3 4">AF10</strain>
    </source>
</reference>
<evidence type="ECO:0000313" key="3">
    <source>
        <dbReference type="EMBL" id="RXH56493.1"/>
    </source>
</evidence>
<dbReference type="Proteomes" id="UP000289437">
    <property type="component" value="Unassembled WGS sequence"/>
</dbReference>
<evidence type="ECO:0000256" key="1">
    <source>
        <dbReference type="ARBA" id="ARBA00006484"/>
    </source>
</evidence>
<name>A0A4Q0SYZ0_9BACT</name>
<dbReference type="InterPro" id="IPR002347">
    <property type="entry name" value="SDR_fam"/>
</dbReference>
<dbReference type="PANTHER" id="PTHR42760:SF115">
    <property type="entry name" value="3-OXOACYL-[ACYL-CARRIER-PROTEIN] REDUCTASE FABG"/>
    <property type="match status" value="1"/>
</dbReference>
<dbReference type="RefSeq" id="WP_128913943.1">
    <property type="nucleotide sequence ID" value="NZ_RDSM01000002.1"/>
</dbReference>
<protein>
    <submittedName>
        <fullName evidence="3">3-oxoacyl-[acyl-carrier protein] reductase</fullName>
    </submittedName>
</protein>
<dbReference type="Gene3D" id="3.40.50.720">
    <property type="entry name" value="NAD(P)-binding Rossmann-like Domain"/>
    <property type="match status" value="1"/>
</dbReference>
<accession>A0A4Q0SYZ0</accession>
<dbReference type="EMBL" id="RDSM01000002">
    <property type="protein sequence ID" value="RXH56493.1"/>
    <property type="molecule type" value="Genomic_DNA"/>
</dbReference>
<dbReference type="PRINTS" id="PR00081">
    <property type="entry name" value="GDHRDH"/>
</dbReference>
<dbReference type="PANTHER" id="PTHR42760">
    <property type="entry name" value="SHORT-CHAIN DEHYDROGENASES/REDUCTASES FAMILY MEMBER"/>
    <property type="match status" value="1"/>
</dbReference>
<dbReference type="InterPro" id="IPR036291">
    <property type="entry name" value="NAD(P)-bd_dom_sf"/>
</dbReference>
<dbReference type="PRINTS" id="PR00080">
    <property type="entry name" value="SDRFAMILY"/>
</dbReference>
<dbReference type="AlphaFoldDB" id="A0A4Q0SYZ0"/>
<gene>
    <name evidence="3" type="ORF">GRAN_3350</name>
</gene>
<dbReference type="SUPFAM" id="SSF51735">
    <property type="entry name" value="NAD(P)-binding Rossmann-fold domains"/>
    <property type="match status" value="1"/>
</dbReference>
<comment type="caution">
    <text evidence="3">The sequence shown here is derived from an EMBL/GenBank/DDBJ whole genome shotgun (WGS) entry which is preliminary data.</text>
</comment>
<organism evidence="3 4">
    <name type="scientific">Granulicella sibirica</name>
    <dbReference type="NCBI Taxonomy" id="2479048"/>
    <lineage>
        <taxon>Bacteria</taxon>
        <taxon>Pseudomonadati</taxon>
        <taxon>Acidobacteriota</taxon>
        <taxon>Terriglobia</taxon>
        <taxon>Terriglobales</taxon>
        <taxon>Acidobacteriaceae</taxon>
        <taxon>Granulicella</taxon>
    </lineage>
</organism>
<dbReference type="OrthoDB" id="9803333at2"/>
<keyword evidence="2" id="KW-0560">Oxidoreductase</keyword>
<evidence type="ECO:0000313" key="4">
    <source>
        <dbReference type="Proteomes" id="UP000289437"/>
    </source>
</evidence>
<reference evidence="4" key="2">
    <citation type="submission" date="2019-02" db="EMBL/GenBank/DDBJ databases">
        <title>Granulicella sibirica sp. nov., a psychrotolerant acidobacterium isolated from an organic soil layer in forested tundra, West Siberia.</title>
        <authorList>
            <person name="Oshkin I.Y."/>
            <person name="Kulichevskaya I.S."/>
            <person name="Rijpstra W.I.C."/>
            <person name="Sinninghe Damste J.S."/>
            <person name="Rakitin A.L."/>
            <person name="Ravin N.V."/>
            <person name="Dedysh S.N."/>
        </authorList>
    </citation>
    <scope>NUCLEOTIDE SEQUENCE [LARGE SCALE GENOMIC DNA]</scope>
    <source>
        <strain evidence="4">AF10</strain>
    </source>
</reference>
<sequence>MPLTAADLSLPTLFNLEGKTAVLTGASGFLGRTFALALLANGARVVALGRSDRLQSEAVTWANEFGSDKIAVHQIDMYDTEALNTLCDQIAAEEKSLDILINNAHELGPNTGFNIPEGSLENASQQNLDQWMKNLQGGVLWAVQTTQRLGIRMKQQHHGSIINIATMYATVAPRPQLYEGTTSLNPPGYSASKAALAAFTRYTASFWGRDNVRANCISPGPFSNTEDSAGQNSVQEDSPFVQRLKGYTVLNRIGRPIELCGALLFLASDASTYVTGQNLIVDGGWTSV</sequence>
<keyword evidence="4" id="KW-1185">Reference proteome</keyword>